<dbReference type="AlphaFoldDB" id="A0A4P7L5S1"/>
<dbReference type="OrthoDB" id="8926264at2"/>
<dbReference type="Proteomes" id="UP000295294">
    <property type="component" value="Chromosome 1"/>
</dbReference>
<feature type="compositionally biased region" description="Basic and acidic residues" evidence="1">
    <location>
        <begin position="88"/>
        <end position="97"/>
    </location>
</feature>
<dbReference type="EMBL" id="CP038634">
    <property type="protein sequence ID" value="QBY50884.1"/>
    <property type="molecule type" value="Genomic_DNA"/>
</dbReference>
<protein>
    <recommendedName>
        <fullName evidence="5">Copper resistance protein CopQ</fullName>
    </recommendedName>
</protein>
<organism evidence="3 4">
    <name type="scientific">Cupriavidus oxalaticus</name>
    <dbReference type="NCBI Taxonomy" id="96344"/>
    <lineage>
        <taxon>Bacteria</taxon>
        <taxon>Pseudomonadati</taxon>
        <taxon>Pseudomonadota</taxon>
        <taxon>Betaproteobacteria</taxon>
        <taxon>Burkholderiales</taxon>
        <taxon>Burkholderiaceae</taxon>
        <taxon>Cupriavidus</taxon>
    </lineage>
</organism>
<dbReference type="RefSeq" id="WP_135703452.1">
    <property type="nucleotide sequence ID" value="NZ_CP038634.1"/>
</dbReference>
<evidence type="ECO:0000313" key="3">
    <source>
        <dbReference type="EMBL" id="QBY50884.1"/>
    </source>
</evidence>
<evidence type="ECO:0000256" key="2">
    <source>
        <dbReference type="SAM" id="SignalP"/>
    </source>
</evidence>
<accession>A0A4P7L5S1</accession>
<name>A0A4P7L5S1_9BURK</name>
<gene>
    <name evidence="3" type="ORF">E0W60_06890</name>
</gene>
<sequence length="97" mass="10005">MKTLAQPRNLALSLLCAAGLSFAAAAAHASEPVSDIARLDGGIAHASKADPFLDGARYAFRNGRADPFTDGARQGKVDPFTDGAAITGRRDSFTEGA</sequence>
<keyword evidence="2" id="KW-0732">Signal</keyword>
<proteinExistence type="predicted"/>
<feature type="region of interest" description="Disordered" evidence="1">
    <location>
        <begin position="69"/>
        <end position="97"/>
    </location>
</feature>
<evidence type="ECO:0008006" key="5">
    <source>
        <dbReference type="Google" id="ProtNLM"/>
    </source>
</evidence>
<dbReference type="KEGG" id="cox:E0W60_06890"/>
<evidence type="ECO:0000313" key="4">
    <source>
        <dbReference type="Proteomes" id="UP000295294"/>
    </source>
</evidence>
<feature type="chain" id="PRO_5020925921" description="Copper resistance protein CopQ" evidence="2">
    <location>
        <begin position="30"/>
        <end position="97"/>
    </location>
</feature>
<reference evidence="3 4" key="1">
    <citation type="submission" date="2019-03" db="EMBL/GenBank/DDBJ databases">
        <title>Efficiently degradation of phenoxyalkanoic acid herbicides by Cupriavidus oxalaticus strain X32.</title>
        <authorList>
            <person name="Sheng X."/>
        </authorList>
    </citation>
    <scope>NUCLEOTIDE SEQUENCE [LARGE SCALE GENOMIC DNA]</scope>
    <source>
        <strain evidence="3 4">X32</strain>
    </source>
</reference>
<evidence type="ECO:0000256" key="1">
    <source>
        <dbReference type="SAM" id="MobiDB-lite"/>
    </source>
</evidence>
<feature type="signal peptide" evidence="2">
    <location>
        <begin position="1"/>
        <end position="29"/>
    </location>
</feature>